<dbReference type="Proteomes" id="UP000694005">
    <property type="component" value="Chromosome A09"/>
</dbReference>
<dbReference type="EMBL" id="LS974625">
    <property type="protein sequence ID" value="CAG7861515.1"/>
    <property type="molecule type" value="Genomic_DNA"/>
</dbReference>
<feature type="transmembrane region" description="Helical" evidence="1">
    <location>
        <begin position="34"/>
        <end position="53"/>
    </location>
</feature>
<accession>A0A8D9CMU9</accession>
<keyword evidence="1" id="KW-0472">Membrane</keyword>
<keyword evidence="1" id="KW-0812">Transmembrane</keyword>
<evidence type="ECO:0000313" key="2">
    <source>
        <dbReference type="EMBL" id="CAG7861515.1"/>
    </source>
</evidence>
<name>A0A8D9CMU9_BRACM</name>
<organism evidence="2 3">
    <name type="scientific">Brassica campestris</name>
    <name type="common">Field mustard</name>
    <dbReference type="NCBI Taxonomy" id="3711"/>
    <lineage>
        <taxon>Eukaryota</taxon>
        <taxon>Viridiplantae</taxon>
        <taxon>Streptophyta</taxon>
        <taxon>Embryophyta</taxon>
        <taxon>Tracheophyta</taxon>
        <taxon>Spermatophyta</taxon>
        <taxon>Magnoliopsida</taxon>
        <taxon>eudicotyledons</taxon>
        <taxon>Gunneridae</taxon>
        <taxon>Pentapetalae</taxon>
        <taxon>rosids</taxon>
        <taxon>malvids</taxon>
        <taxon>Brassicales</taxon>
        <taxon>Brassicaceae</taxon>
        <taxon>Brassiceae</taxon>
        <taxon>Brassica</taxon>
    </lineage>
</organism>
<sequence length="213" mass="24441">MFVWKQLETSGKHLEPVTSLLHLRGTTLYLEGLLILRIFKMIYLCLMLVYICYGRRLSARSSKAGSSFFVGDCNKNLDPLDDIYYYTQLTDGGYDAQFDQTPGNLSLTKQMKLKCQERKLAERGCIDLGIPINSTVEMAIHRKRHVMLDAKCDHREKTKKTLRKDSADTNDMYTNTVATADANINIARSHELYGMMMFLTIIHTEYSAFVFIL</sequence>
<reference evidence="2 3" key="1">
    <citation type="submission" date="2021-07" db="EMBL/GenBank/DDBJ databases">
        <authorList>
            <consortium name="Genoscope - CEA"/>
            <person name="William W."/>
        </authorList>
    </citation>
    <scope>NUCLEOTIDE SEQUENCE [LARGE SCALE GENOMIC DNA]</scope>
</reference>
<dbReference type="AlphaFoldDB" id="A0A8D9CMU9"/>
<keyword evidence="1" id="KW-1133">Transmembrane helix</keyword>
<gene>
    <name evidence="2" type="ORF">BRAPAZ1V2_A09P19820.2</name>
</gene>
<evidence type="ECO:0000313" key="3">
    <source>
        <dbReference type="Proteomes" id="UP000694005"/>
    </source>
</evidence>
<dbReference type="Gramene" id="A09p19820.2_BraZ1">
    <property type="protein sequence ID" value="A09p19820.2_BraZ1.CDS"/>
    <property type="gene ID" value="A09g19820.2_BraZ1"/>
</dbReference>
<protein>
    <submittedName>
        <fullName evidence="2">Uncharacterized protein</fullName>
    </submittedName>
</protein>
<evidence type="ECO:0000256" key="1">
    <source>
        <dbReference type="SAM" id="Phobius"/>
    </source>
</evidence>
<proteinExistence type="predicted"/>